<reference evidence="3 4" key="1">
    <citation type="submission" date="2020-07" db="EMBL/GenBank/DDBJ databases">
        <title>Complete genome sequence of Chitinibacter sp. 2T18.</title>
        <authorList>
            <person name="Bae J.-W."/>
            <person name="Choi J.-W."/>
        </authorList>
    </citation>
    <scope>NUCLEOTIDE SEQUENCE [LARGE SCALE GENOMIC DNA]</scope>
    <source>
        <strain evidence="3 4">2T18</strain>
    </source>
</reference>
<name>A0A7H9BR47_9NEIS</name>
<gene>
    <name evidence="3" type="ORF">HQ393_16430</name>
</gene>
<dbReference type="AlphaFoldDB" id="A0A7H9BR47"/>
<accession>A0A7H9BR47</accession>
<evidence type="ECO:0000256" key="1">
    <source>
        <dbReference type="SAM" id="Coils"/>
    </source>
</evidence>
<keyword evidence="4" id="KW-1185">Reference proteome</keyword>
<dbReference type="Proteomes" id="UP000509597">
    <property type="component" value="Chromosome"/>
</dbReference>
<proteinExistence type="predicted"/>
<organism evidence="3 4">
    <name type="scientific">Chitinibacter bivalviorum</name>
    <dbReference type="NCBI Taxonomy" id="2739434"/>
    <lineage>
        <taxon>Bacteria</taxon>
        <taxon>Pseudomonadati</taxon>
        <taxon>Pseudomonadota</taxon>
        <taxon>Betaproteobacteria</taxon>
        <taxon>Neisseriales</taxon>
        <taxon>Chitinibacteraceae</taxon>
        <taxon>Chitinibacter</taxon>
    </lineage>
</organism>
<evidence type="ECO:0000313" key="3">
    <source>
        <dbReference type="EMBL" id="QLG89704.1"/>
    </source>
</evidence>
<sequence length="185" mass="20047">MSEPSSPAPSPEVHPAPAPVSFLQRYRLHLAGAGVLLLVVFFLLIGIAIGMAKKNFEKKFYLTQIEKLKDSLAQAVDHREEMQKEITDLKIDLRAKKDHVSELDEKIEKLEAKLKKSGGEVEPATSTHGANVASTAAVASSGDQGVDYVRLKAGDCVVDSGAAANTASKWRECLKNAKKTPETKH</sequence>
<keyword evidence="2" id="KW-0472">Membrane</keyword>
<dbReference type="KEGG" id="chiz:HQ393_16430"/>
<keyword evidence="2" id="KW-0812">Transmembrane</keyword>
<feature type="transmembrane region" description="Helical" evidence="2">
    <location>
        <begin position="30"/>
        <end position="52"/>
    </location>
</feature>
<keyword evidence="2" id="KW-1133">Transmembrane helix</keyword>
<evidence type="ECO:0000256" key="2">
    <source>
        <dbReference type="SAM" id="Phobius"/>
    </source>
</evidence>
<dbReference type="Gene3D" id="1.10.287.1490">
    <property type="match status" value="1"/>
</dbReference>
<keyword evidence="1" id="KW-0175">Coiled coil</keyword>
<evidence type="ECO:0000313" key="4">
    <source>
        <dbReference type="Proteomes" id="UP000509597"/>
    </source>
</evidence>
<dbReference type="RefSeq" id="WP_179356680.1">
    <property type="nucleotide sequence ID" value="NZ_CP058627.1"/>
</dbReference>
<dbReference type="EMBL" id="CP058627">
    <property type="protein sequence ID" value="QLG89704.1"/>
    <property type="molecule type" value="Genomic_DNA"/>
</dbReference>
<protein>
    <submittedName>
        <fullName evidence="3">Uncharacterized protein</fullName>
    </submittedName>
</protein>
<feature type="coiled-coil region" evidence="1">
    <location>
        <begin position="65"/>
        <end position="120"/>
    </location>
</feature>